<evidence type="ECO:0000313" key="9">
    <source>
        <dbReference type="Proteomes" id="UP001597463"/>
    </source>
</evidence>
<evidence type="ECO:0000256" key="7">
    <source>
        <dbReference type="SAM" id="Phobius"/>
    </source>
</evidence>
<feature type="transmembrane region" description="Helical" evidence="7">
    <location>
        <begin position="29"/>
        <end position="52"/>
    </location>
</feature>
<evidence type="ECO:0000256" key="1">
    <source>
        <dbReference type="ARBA" id="ARBA00004651"/>
    </source>
</evidence>
<dbReference type="InterPro" id="IPR007341">
    <property type="entry name" value="Transgly_assoc"/>
</dbReference>
<evidence type="ECO:0000256" key="3">
    <source>
        <dbReference type="ARBA" id="ARBA00022475"/>
    </source>
</evidence>
<comment type="similarity">
    <text evidence="2">Belongs to the UPF0410 family.</text>
</comment>
<dbReference type="Proteomes" id="UP001597463">
    <property type="component" value="Unassembled WGS sequence"/>
</dbReference>
<feature type="transmembrane region" description="Helical" evidence="7">
    <location>
        <begin position="59"/>
        <end position="78"/>
    </location>
</feature>
<evidence type="ECO:0000256" key="2">
    <source>
        <dbReference type="ARBA" id="ARBA00011006"/>
    </source>
</evidence>
<evidence type="ECO:0000256" key="5">
    <source>
        <dbReference type="ARBA" id="ARBA00022989"/>
    </source>
</evidence>
<keyword evidence="5 7" id="KW-1133">Transmembrane helix</keyword>
<dbReference type="EMBL" id="JBHUMV010000006">
    <property type="protein sequence ID" value="MFD2755217.1"/>
    <property type="molecule type" value="Genomic_DNA"/>
</dbReference>
<dbReference type="Pfam" id="PF04226">
    <property type="entry name" value="Transgly_assoc"/>
    <property type="match status" value="1"/>
</dbReference>
<keyword evidence="9" id="KW-1185">Reference proteome</keyword>
<keyword evidence="3" id="KW-1003">Cell membrane</keyword>
<dbReference type="RefSeq" id="WP_066478291.1">
    <property type="nucleotide sequence ID" value="NZ_BCNT01000008.1"/>
</dbReference>
<name>A0ABW5UNL7_9BURK</name>
<evidence type="ECO:0000313" key="8">
    <source>
        <dbReference type="EMBL" id="MFD2755217.1"/>
    </source>
</evidence>
<keyword evidence="4 7" id="KW-0812">Transmembrane</keyword>
<organism evidence="8 9">
    <name type="scientific">Comamonas terrae</name>
    <dbReference type="NCBI Taxonomy" id="673548"/>
    <lineage>
        <taxon>Bacteria</taxon>
        <taxon>Pseudomonadati</taxon>
        <taxon>Pseudomonadota</taxon>
        <taxon>Betaproteobacteria</taxon>
        <taxon>Burkholderiales</taxon>
        <taxon>Comamonadaceae</taxon>
        <taxon>Comamonas</taxon>
    </lineage>
</organism>
<comment type="caution">
    <text evidence="8">The sequence shown here is derived from an EMBL/GenBank/DDBJ whole genome shotgun (WGS) entry which is preliminary data.</text>
</comment>
<accession>A0ABW5UNL7</accession>
<proteinExistence type="inferred from homology"/>
<sequence>MSIIGTLFIGLIVGLIARAIKPGNDSMGWIMTILLGVAGSFVATYIGVALNWYQAGESAGWIASVIGAVVLLLIYNAVRSKT</sequence>
<comment type="subcellular location">
    <subcellularLocation>
        <location evidence="1">Cell membrane</location>
        <topology evidence="1">Multi-pass membrane protein</topology>
    </subcellularLocation>
</comment>
<evidence type="ECO:0000256" key="6">
    <source>
        <dbReference type="ARBA" id="ARBA00023136"/>
    </source>
</evidence>
<keyword evidence="6 7" id="KW-0472">Membrane</keyword>
<reference evidence="9" key="1">
    <citation type="journal article" date="2019" name="Int. J. Syst. Evol. Microbiol.">
        <title>The Global Catalogue of Microorganisms (GCM) 10K type strain sequencing project: providing services to taxonomists for standard genome sequencing and annotation.</title>
        <authorList>
            <consortium name="The Broad Institute Genomics Platform"/>
            <consortium name="The Broad Institute Genome Sequencing Center for Infectious Disease"/>
            <person name="Wu L."/>
            <person name="Ma J."/>
        </authorList>
    </citation>
    <scope>NUCLEOTIDE SEQUENCE [LARGE SCALE GENOMIC DNA]</scope>
    <source>
        <strain evidence="9">TISTR 1906</strain>
    </source>
</reference>
<gene>
    <name evidence="8" type="ORF">ACFSW6_14055</name>
</gene>
<dbReference type="PANTHER" id="PTHR33884:SF7">
    <property type="entry name" value="BSL8023 PROTEIN"/>
    <property type="match status" value="1"/>
</dbReference>
<dbReference type="PANTHER" id="PTHR33884">
    <property type="entry name" value="UPF0410 PROTEIN YMGE"/>
    <property type="match status" value="1"/>
</dbReference>
<protein>
    <submittedName>
        <fullName evidence="8">GlsB/YeaQ/YmgE family stress response membrane protein</fullName>
    </submittedName>
</protein>
<evidence type="ECO:0000256" key="4">
    <source>
        <dbReference type="ARBA" id="ARBA00022692"/>
    </source>
</evidence>